<dbReference type="EMBL" id="CP025198">
    <property type="protein sequence ID" value="AXE37317.1"/>
    <property type="molecule type" value="Genomic_DNA"/>
</dbReference>
<gene>
    <name evidence="3" type="ORF">JS278_00120</name>
</gene>
<evidence type="ECO:0000313" key="3">
    <source>
        <dbReference type="EMBL" id="AXE37317.1"/>
    </source>
</evidence>
<organism evidence="3 4">
    <name type="scientific">Acidipropionibacterium virtanenii</name>
    <dbReference type="NCBI Taxonomy" id="2057246"/>
    <lineage>
        <taxon>Bacteria</taxon>
        <taxon>Bacillati</taxon>
        <taxon>Actinomycetota</taxon>
        <taxon>Actinomycetes</taxon>
        <taxon>Propionibacteriales</taxon>
        <taxon>Propionibacteriaceae</taxon>
        <taxon>Acidipropionibacterium</taxon>
    </lineage>
</organism>
<evidence type="ECO:0000313" key="4">
    <source>
        <dbReference type="Proteomes" id="UP000251995"/>
    </source>
</evidence>
<dbReference type="Gene3D" id="3.30.420.10">
    <property type="entry name" value="Ribonuclease H-like superfamily/Ribonuclease H"/>
    <property type="match status" value="1"/>
</dbReference>
<sequence>MPALADVVSARFGVTYESDSSYQLLMHFAGMSFKLPDPFDKRRDEAAITVRMAEIRDQVADLLAQGHEVYTIDEVRVEHEAETRRMWLPRGQRTKIYVDRTKTAQSFFGALSLTTGKMRIYPIEGQQNAETITLAMSRLQRDTATEKITVVLDNAGFHHAKALTTLYDPGECLDRITPIYLPPYAPDHNPTEHVWNAAKREISNLQRDTPEQTFNTFAQYVQGRTFNYDFEHLPISRSDTDFV</sequence>
<evidence type="ECO:0008006" key="5">
    <source>
        <dbReference type="Google" id="ProtNLM"/>
    </source>
</evidence>
<name>A0A344UPW9_9ACTN</name>
<evidence type="ECO:0000259" key="1">
    <source>
        <dbReference type="Pfam" id="PF13358"/>
    </source>
</evidence>
<dbReference type="AlphaFoldDB" id="A0A344UPW9"/>
<dbReference type="InterPro" id="IPR036397">
    <property type="entry name" value="RNaseH_sf"/>
</dbReference>
<proteinExistence type="predicted"/>
<feature type="domain" description="Tc1-like transposase DDE" evidence="1">
    <location>
        <begin position="69"/>
        <end position="204"/>
    </location>
</feature>
<dbReference type="InterPro" id="IPR025959">
    <property type="entry name" value="Winged_HTH_dom"/>
</dbReference>
<dbReference type="Pfam" id="PF13592">
    <property type="entry name" value="HTH_33"/>
    <property type="match status" value="1"/>
</dbReference>
<dbReference type="NCBIfam" id="NF033545">
    <property type="entry name" value="transpos_IS630"/>
    <property type="match status" value="1"/>
</dbReference>
<dbReference type="InterPro" id="IPR038717">
    <property type="entry name" value="Tc1-like_DDE_dom"/>
</dbReference>
<evidence type="ECO:0000259" key="2">
    <source>
        <dbReference type="Pfam" id="PF13592"/>
    </source>
</evidence>
<dbReference type="Pfam" id="PF13358">
    <property type="entry name" value="DDE_3"/>
    <property type="match status" value="1"/>
</dbReference>
<keyword evidence="4" id="KW-1185">Reference proteome</keyword>
<feature type="domain" description="Winged helix-turn helix" evidence="2">
    <location>
        <begin position="2"/>
        <end position="49"/>
    </location>
</feature>
<reference evidence="3 4" key="1">
    <citation type="submission" date="2017-12" db="EMBL/GenBank/DDBJ databases">
        <title>The whole genome sequence of the Acidipropionibacterium virtanenii sp. nov. type strain JS278.</title>
        <authorList>
            <person name="Laine P."/>
            <person name="Deptula P."/>
            <person name="Varmanen P."/>
            <person name="Auvinen P."/>
        </authorList>
    </citation>
    <scope>NUCLEOTIDE SEQUENCE [LARGE SCALE GENOMIC DNA]</scope>
    <source>
        <strain evidence="3 4">JS278</strain>
    </source>
</reference>
<dbReference type="GO" id="GO:0003676">
    <property type="term" value="F:nucleic acid binding"/>
    <property type="evidence" value="ECO:0007669"/>
    <property type="project" value="InterPro"/>
</dbReference>
<accession>A0A344UPW9</accession>
<dbReference type="InterPro" id="IPR047655">
    <property type="entry name" value="Transpos_IS630-like"/>
</dbReference>
<dbReference type="KEGG" id="acij:JS278_00120"/>
<dbReference type="Proteomes" id="UP000251995">
    <property type="component" value="Chromosome"/>
</dbReference>
<protein>
    <recommendedName>
        <fullName evidence="5">Tc1-like transposase DDE domain-containing protein</fullName>
    </recommendedName>
</protein>